<evidence type="ECO:0000313" key="3">
    <source>
        <dbReference type="Proteomes" id="UP000234530"/>
    </source>
</evidence>
<dbReference type="PANTHER" id="PTHR42941">
    <property type="entry name" value="SLL1037 PROTEIN"/>
    <property type="match status" value="1"/>
</dbReference>
<dbReference type="SUPFAM" id="SSF53850">
    <property type="entry name" value="Periplasmic binding protein-like II"/>
    <property type="match status" value="1"/>
</dbReference>
<accession>A0A2H5EVY5</accession>
<dbReference type="CDD" id="cd13520">
    <property type="entry name" value="PBP2_TAXI_TRAP"/>
    <property type="match status" value="1"/>
</dbReference>
<evidence type="ECO:0000313" key="2">
    <source>
        <dbReference type="EMBL" id="AUH63462.1"/>
    </source>
</evidence>
<reference evidence="2 3" key="1">
    <citation type="journal article" date="2013" name="Antonie Van Leeuwenhoek">
        <title>Paracoccus zhejiangensis sp. nov., isolated from activated sludge in wastewater-treatment system.</title>
        <authorList>
            <person name="Wu Z.G."/>
            <person name="Zhang D.F."/>
            <person name="Liu Y.L."/>
            <person name="Wang F."/>
            <person name="Jiang X."/>
            <person name="Li C."/>
            <person name="Li S.P."/>
            <person name="Hong Q."/>
            <person name="Li W.J."/>
        </authorList>
    </citation>
    <scope>NUCLEOTIDE SEQUENCE [LARGE SCALE GENOMIC DNA]</scope>
    <source>
        <strain evidence="2 3">J6</strain>
    </source>
</reference>
<gene>
    <name evidence="2" type="ORF">CX676_04180</name>
</gene>
<dbReference type="EMBL" id="CP025430">
    <property type="protein sequence ID" value="AUH63462.1"/>
    <property type="molecule type" value="Genomic_DNA"/>
</dbReference>
<organism evidence="2 3">
    <name type="scientific">Paracoccus zhejiangensis</name>
    <dbReference type="NCBI Taxonomy" id="1077935"/>
    <lineage>
        <taxon>Bacteria</taxon>
        <taxon>Pseudomonadati</taxon>
        <taxon>Pseudomonadota</taxon>
        <taxon>Alphaproteobacteria</taxon>
        <taxon>Rhodobacterales</taxon>
        <taxon>Paracoccaceae</taxon>
        <taxon>Paracoccus</taxon>
    </lineage>
</organism>
<dbReference type="RefSeq" id="WP_101751504.1">
    <property type="nucleotide sequence ID" value="NZ_CP025430.1"/>
</dbReference>
<dbReference type="OrthoDB" id="9776669at2"/>
<dbReference type="KEGG" id="pzh:CX676_04180"/>
<dbReference type="AlphaFoldDB" id="A0A2H5EVY5"/>
<feature type="signal peptide" evidence="1">
    <location>
        <begin position="1"/>
        <end position="22"/>
    </location>
</feature>
<dbReference type="NCBIfam" id="TIGR02122">
    <property type="entry name" value="TRAP_TAXI"/>
    <property type="match status" value="1"/>
</dbReference>
<dbReference type="Proteomes" id="UP000234530">
    <property type="component" value="Chromosome"/>
</dbReference>
<dbReference type="PANTHER" id="PTHR42941:SF1">
    <property type="entry name" value="SLL1037 PROTEIN"/>
    <property type="match status" value="1"/>
</dbReference>
<protein>
    <submittedName>
        <fullName evidence="2">Immunogenic protein</fullName>
    </submittedName>
</protein>
<keyword evidence="3" id="KW-1185">Reference proteome</keyword>
<name>A0A2H5EVY5_9RHOB</name>
<keyword evidence="1" id="KW-0732">Signal</keyword>
<proteinExistence type="predicted"/>
<dbReference type="Pfam" id="PF16868">
    <property type="entry name" value="NMT1_3"/>
    <property type="match status" value="1"/>
</dbReference>
<feature type="chain" id="PRO_5014124640" evidence="1">
    <location>
        <begin position="23"/>
        <end position="343"/>
    </location>
</feature>
<dbReference type="InterPro" id="IPR011852">
    <property type="entry name" value="TRAP_TAXI"/>
</dbReference>
<sequence>MRILVLIVLSLISLLPAGFARAQAQGADPGEPELRFFRIGSGETSGTYYAVAGVIAAAISNPPGGVRCDEGGACGVPGLLASALSSEGSVQNIQALRDGGLESALVQADIAHAAQSGGPGWQGKNRADKLRAIAALYPEAIHLIARADAGIGSISDLAGKRVSINQAGSGTRIDAQLVLQAAGIPDARLELSELSTDEAARQLRAGELDAFFMVGGWPVSGLTALASQTDVVLLPIAGPLADRLIARHPFFRRETIPAGTYAGQAEPVETLSVAALWLTTEDQPETLIHDITRVLWNDYTQRMLRLGHPVAHAISAESALAGISIPLHSGAEAYYQGAGLLKR</sequence>
<evidence type="ECO:0000256" key="1">
    <source>
        <dbReference type="SAM" id="SignalP"/>
    </source>
</evidence>
<dbReference type="Gene3D" id="3.40.190.10">
    <property type="entry name" value="Periplasmic binding protein-like II"/>
    <property type="match status" value="2"/>
</dbReference>